<reference evidence="1 2" key="1">
    <citation type="submission" date="2017-06" db="EMBL/GenBank/DDBJ databases">
        <title>Complete Genome Sequence of Streptomyces hawaiiensis NRRL 15010 and insights into acyldepsipeptides biosynthesis.</title>
        <authorList>
            <person name="Mariita R.M."/>
            <person name="Sello J.K."/>
        </authorList>
    </citation>
    <scope>NUCLEOTIDE SEQUENCE [LARGE SCALE GENOMIC DNA]</scope>
    <source>
        <strain evidence="1 2">ATCC 12236</strain>
    </source>
</reference>
<evidence type="ECO:0000313" key="1">
    <source>
        <dbReference type="EMBL" id="QCD54263.1"/>
    </source>
</evidence>
<gene>
    <name evidence="1" type="ORF">CEB94_04920</name>
</gene>
<name>A0A6G5R7W4_9ACTN</name>
<accession>A0A6G5R7W4</accession>
<keyword evidence="2" id="KW-1185">Reference proteome</keyword>
<dbReference type="InterPro" id="IPR045428">
    <property type="entry name" value="EACC1"/>
</dbReference>
<protein>
    <submittedName>
        <fullName evidence="1">Uncharacterized protein</fullName>
    </submittedName>
</protein>
<evidence type="ECO:0000313" key="2">
    <source>
        <dbReference type="Proteomes" id="UP000495940"/>
    </source>
</evidence>
<dbReference type="Proteomes" id="UP000495940">
    <property type="component" value="Chromosome"/>
</dbReference>
<dbReference type="RefSeq" id="WP_175430965.1">
    <property type="nucleotide sequence ID" value="NZ_CP021978.1"/>
</dbReference>
<organism evidence="1 2">
    <name type="scientific">Streptomyces hawaiiensis</name>
    <dbReference type="NCBI Taxonomy" id="67305"/>
    <lineage>
        <taxon>Bacteria</taxon>
        <taxon>Bacillati</taxon>
        <taxon>Actinomycetota</taxon>
        <taxon>Actinomycetes</taxon>
        <taxon>Kitasatosporales</taxon>
        <taxon>Streptomycetaceae</taxon>
        <taxon>Streptomyces</taxon>
    </lineage>
</organism>
<sequence length="114" mass="12350">MSEYRISVGGNSPGRDLRQLTQWLRQDTTTRTGATITLQPAHPAEGQMGAALDVIALVTQSGFSTASLALTICAWRRTRPSTPVVTIERNGVRVTVDSDDPAEVTRIVRALESE</sequence>
<dbReference type="EMBL" id="CP021978">
    <property type="protein sequence ID" value="QCD54263.1"/>
    <property type="molecule type" value="Genomic_DNA"/>
</dbReference>
<dbReference type="AlphaFoldDB" id="A0A6G5R7W4"/>
<proteinExistence type="predicted"/>
<dbReference type="Pfam" id="PF19953">
    <property type="entry name" value="EACC1"/>
    <property type="match status" value="1"/>
</dbReference>
<dbReference type="KEGG" id="shaw:CEB94_04920"/>